<keyword evidence="1" id="KW-0614">Plasmid</keyword>
<organism evidence="1">
    <name type="scientific">Pseudomonas putida</name>
    <name type="common">Arthrobacter siderocapsulatus</name>
    <dbReference type="NCBI Taxonomy" id="303"/>
    <lineage>
        <taxon>Bacteria</taxon>
        <taxon>Pseudomonadati</taxon>
        <taxon>Pseudomonadota</taxon>
        <taxon>Gammaproteobacteria</taxon>
        <taxon>Pseudomonadales</taxon>
        <taxon>Pseudomonadaceae</taxon>
        <taxon>Pseudomonas</taxon>
    </lineage>
</organism>
<protein>
    <submittedName>
        <fullName evidence="1">Uncharacterized protein</fullName>
    </submittedName>
</protein>
<sequence>MPWISVLIAPAATNTDHYTTRSEALQGLFKDGTQAVVRWYPQMKMSAPADGKPPARQLGM</sequence>
<evidence type="ECO:0000313" key="1">
    <source>
        <dbReference type="EMBL" id="ALZ46407.1"/>
    </source>
</evidence>
<accession>A0A2Z1CCN3</accession>
<dbReference type="AlphaFoldDB" id="A0A2Z1CCN3"/>
<proteinExistence type="predicted"/>
<geneLocation type="plasmid" evidence="1">
    <name>p12969-DIM</name>
</geneLocation>
<dbReference type="RefSeq" id="WP_223290559.1">
    <property type="nucleotide sequence ID" value="NZ_KU130294.1"/>
</dbReference>
<reference evidence="1" key="1">
    <citation type="journal article" date="2015" name="J. Antimicrob. Chemother.">
        <title>Genetic characterization of a novel blaDIM-2-carrying megaplasmid p12969-DIM from clinical Pseudomonas putida.</title>
        <authorList>
            <person name="Sun F."/>
            <person name="Zhou D."/>
            <person name="Wang Q."/>
            <person name="Feng J."/>
            <person name="Feng W."/>
            <person name="Luo W."/>
            <person name="Liu Y."/>
            <person name="Qiu X."/>
            <person name="Yin Z."/>
            <person name="Xia P."/>
        </authorList>
    </citation>
    <scope>NUCLEOTIDE SEQUENCE</scope>
    <source>
        <strain evidence="1">12969</strain>
        <plasmid evidence="1">p12969-DIM</plasmid>
    </source>
</reference>
<name>A0A2Z1CCN3_PSEPU</name>
<dbReference type="EMBL" id="KU130294">
    <property type="protein sequence ID" value="ALZ46407.1"/>
    <property type="molecule type" value="Genomic_DNA"/>
</dbReference>